<keyword evidence="1" id="KW-0472">Membrane</keyword>
<evidence type="ECO:0000256" key="1">
    <source>
        <dbReference type="SAM" id="Phobius"/>
    </source>
</evidence>
<sequence length="75" mass="8175">MVGTVVVDALLFESLLCGIGLGVFDELTVEFLVVDASKWAVGLVVATVVDDSLAVWTLRSRWGVPRRSRTVRIDV</sequence>
<keyword evidence="3" id="KW-1185">Reference proteome</keyword>
<evidence type="ECO:0000313" key="3">
    <source>
        <dbReference type="Proteomes" id="UP001597185"/>
    </source>
</evidence>
<comment type="caution">
    <text evidence="2">The sequence shown here is derived from an EMBL/GenBank/DDBJ whole genome shotgun (WGS) entry which is preliminary data.</text>
</comment>
<evidence type="ECO:0000313" key="2">
    <source>
        <dbReference type="EMBL" id="MFD1570128.1"/>
    </source>
</evidence>
<organism evidence="2 3">
    <name type="scientific">Halorubrum laminariae</name>
    <dbReference type="NCBI Taxonomy" id="1433523"/>
    <lineage>
        <taxon>Archaea</taxon>
        <taxon>Methanobacteriati</taxon>
        <taxon>Methanobacteriota</taxon>
        <taxon>Stenosarchaea group</taxon>
        <taxon>Halobacteria</taxon>
        <taxon>Halobacteriales</taxon>
        <taxon>Haloferacaceae</taxon>
        <taxon>Halorubrum</taxon>
    </lineage>
</organism>
<dbReference type="EMBL" id="JBHUDB010000002">
    <property type="protein sequence ID" value="MFD1570128.1"/>
    <property type="molecule type" value="Genomic_DNA"/>
</dbReference>
<dbReference type="Proteomes" id="UP001597185">
    <property type="component" value="Unassembled WGS sequence"/>
</dbReference>
<proteinExistence type="predicted"/>
<reference evidence="2 3" key="1">
    <citation type="journal article" date="2019" name="Int. J. Syst. Evol. Microbiol.">
        <title>The Global Catalogue of Microorganisms (GCM) 10K type strain sequencing project: providing services to taxonomists for standard genome sequencing and annotation.</title>
        <authorList>
            <consortium name="The Broad Institute Genomics Platform"/>
            <consortium name="The Broad Institute Genome Sequencing Center for Infectious Disease"/>
            <person name="Wu L."/>
            <person name="Ma J."/>
        </authorList>
    </citation>
    <scope>NUCLEOTIDE SEQUENCE [LARGE SCALE GENOMIC DNA]</scope>
    <source>
        <strain evidence="2 3">CGMCC 1.12689</strain>
    </source>
</reference>
<name>A0ABD6BZI5_9EURY</name>
<dbReference type="RefSeq" id="WP_256418036.1">
    <property type="nucleotide sequence ID" value="NZ_JANHDL010000004.1"/>
</dbReference>
<dbReference type="AlphaFoldDB" id="A0ABD6BZI5"/>
<accession>A0ABD6BZI5</accession>
<keyword evidence="1" id="KW-1133">Transmembrane helix</keyword>
<protein>
    <submittedName>
        <fullName evidence="2">Uncharacterized protein</fullName>
    </submittedName>
</protein>
<gene>
    <name evidence="2" type="ORF">ACFR9T_05950</name>
</gene>
<feature type="transmembrane region" description="Helical" evidence="1">
    <location>
        <begin position="39"/>
        <end position="58"/>
    </location>
</feature>
<keyword evidence="1" id="KW-0812">Transmembrane</keyword>